<reference evidence="1" key="1">
    <citation type="submission" date="2023-10" db="EMBL/GenBank/DDBJ databases">
        <authorList>
            <person name="Domelevo Entfellner J.-B."/>
        </authorList>
    </citation>
    <scope>NUCLEOTIDE SEQUENCE</scope>
</reference>
<organism evidence="1 2">
    <name type="scientific">Sphenostylis stenocarpa</name>
    <dbReference type="NCBI Taxonomy" id="92480"/>
    <lineage>
        <taxon>Eukaryota</taxon>
        <taxon>Viridiplantae</taxon>
        <taxon>Streptophyta</taxon>
        <taxon>Embryophyta</taxon>
        <taxon>Tracheophyta</taxon>
        <taxon>Spermatophyta</taxon>
        <taxon>Magnoliopsida</taxon>
        <taxon>eudicotyledons</taxon>
        <taxon>Gunneridae</taxon>
        <taxon>Pentapetalae</taxon>
        <taxon>rosids</taxon>
        <taxon>fabids</taxon>
        <taxon>Fabales</taxon>
        <taxon>Fabaceae</taxon>
        <taxon>Papilionoideae</taxon>
        <taxon>50 kb inversion clade</taxon>
        <taxon>NPAAA clade</taxon>
        <taxon>indigoferoid/millettioid clade</taxon>
        <taxon>Phaseoleae</taxon>
        <taxon>Sphenostylis</taxon>
    </lineage>
</organism>
<feature type="non-terminal residue" evidence="1">
    <location>
        <position position="1"/>
    </location>
</feature>
<feature type="non-terminal residue" evidence="1">
    <location>
        <position position="79"/>
    </location>
</feature>
<accession>A0AA86SXY6</accession>
<gene>
    <name evidence="1" type="ORF">AYBTSS11_LOCUS27055</name>
</gene>
<proteinExistence type="predicted"/>
<sequence>DDILTQHAHEDDDNLEVFFIQQQSQHHLPHPYIPSQHFETYTTLPYEQNSDFGDAFDHESVEHPLGSLFKGMQFQNKEE</sequence>
<keyword evidence="2" id="KW-1185">Reference proteome</keyword>
<dbReference type="Gramene" id="rna-AYBTSS11_LOCUS27055">
    <property type="protein sequence ID" value="CAJ1974967.1"/>
    <property type="gene ID" value="gene-AYBTSS11_LOCUS27055"/>
</dbReference>
<protein>
    <submittedName>
        <fullName evidence="1">Uncharacterized protein</fullName>
    </submittedName>
</protein>
<dbReference type="AlphaFoldDB" id="A0AA86SXY6"/>
<name>A0AA86SXY6_9FABA</name>
<evidence type="ECO:0000313" key="1">
    <source>
        <dbReference type="EMBL" id="CAJ1974967.1"/>
    </source>
</evidence>
<dbReference type="EMBL" id="OY731406">
    <property type="protein sequence ID" value="CAJ1974967.1"/>
    <property type="molecule type" value="Genomic_DNA"/>
</dbReference>
<evidence type="ECO:0000313" key="2">
    <source>
        <dbReference type="Proteomes" id="UP001189624"/>
    </source>
</evidence>
<dbReference type="Proteomes" id="UP001189624">
    <property type="component" value="Chromosome 9"/>
</dbReference>